<evidence type="ECO:0000259" key="2">
    <source>
        <dbReference type="Pfam" id="PF09348"/>
    </source>
</evidence>
<dbReference type="Pfam" id="PF09348">
    <property type="entry name" value="DUF1990"/>
    <property type="match status" value="1"/>
</dbReference>
<gene>
    <name evidence="3" type="ORF">FVP33_19090</name>
</gene>
<proteinExistence type="predicted"/>
<comment type="caution">
    <text evidence="3">The sequence shown here is derived from an EMBL/GenBank/DDBJ whole genome shotgun (WGS) entry which is preliminary data.</text>
</comment>
<accession>A0A5C8UGR8</accession>
<feature type="non-terminal residue" evidence="3">
    <location>
        <position position="1"/>
    </location>
</feature>
<dbReference type="PANTHER" id="PTHR34202">
    <property type="entry name" value="UPF0548 PROTEIN"/>
    <property type="match status" value="1"/>
</dbReference>
<evidence type="ECO:0000313" key="4">
    <source>
        <dbReference type="Proteomes" id="UP000321379"/>
    </source>
</evidence>
<organism evidence="3 4">
    <name type="scientific">Lacisediminihabitans profunda</name>
    <dbReference type="NCBI Taxonomy" id="2594790"/>
    <lineage>
        <taxon>Bacteria</taxon>
        <taxon>Bacillati</taxon>
        <taxon>Actinomycetota</taxon>
        <taxon>Actinomycetes</taxon>
        <taxon>Micrococcales</taxon>
        <taxon>Microbacteriaceae</taxon>
        <taxon>Lacisediminihabitans</taxon>
    </lineage>
</organism>
<dbReference type="RefSeq" id="WP_147785265.1">
    <property type="nucleotide sequence ID" value="NZ_VRMG01000070.1"/>
</dbReference>
<dbReference type="EMBL" id="VRMG01000070">
    <property type="protein sequence ID" value="TXN26732.1"/>
    <property type="molecule type" value="Genomic_DNA"/>
</dbReference>
<reference evidence="3 4" key="1">
    <citation type="submission" date="2019-08" db="EMBL/GenBank/DDBJ databases">
        <title>Bacterial whole genome sequence for Glaciihabitans sp. CHu50b-6-2.</title>
        <authorList>
            <person name="Jin L."/>
        </authorList>
    </citation>
    <scope>NUCLEOTIDE SEQUENCE [LARGE SCALE GENOMIC DNA]</scope>
    <source>
        <strain evidence="3 4">CHu50b-6-2</strain>
    </source>
</reference>
<dbReference type="AlphaFoldDB" id="A0A5C8UGR8"/>
<keyword evidence="4" id="KW-1185">Reference proteome</keyword>
<feature type="region of interest" description="Disordered" evidence="1">
    <location>
        <begin position="1"/>
        <end position="20"/>
    </location>
</feature>
<sequence length="82" mass="9253">DEPQRRGFAYGTLPGHPEEGEESFIVEQTEDGSVWLEISAFSRPANGLWWLFYPVLRALQAYYTRLYFQSLSGPVQSPGQAG</sequence>
<dbReference type="PANTHER" id="PTHR34202:SF1">
    <property type="entry name" value="UPF0548 PROTEIN"/>
    <property type="match status" value="1"/>
</dbReference>
<protein>
    <submittedName>
        <fullName evidence="3">DUF1990 domain-containing protein</fullName>
    </submittedName>
</protein>
<evidence type="ECO:0000256" key="1">
    <source>
        <dbReference type="SAM" id="MobiDB-lite"/>
    </source>
</evidence>
<name>A0A5C8UGR8_9MICO</name>
<feature type="domain" description="DUF1990" evidence="2">
    <location>
        <begin position="1"/>
        <end position="69"/>
    </location>
</feature>
<evidence type="ECO:0000313" key="3">
    <source>
        <dbReference type="EMBL" id="TXN26732.1"/>
    </source>
</evidence>
<dbReference type="Proteomes" id="UP000321379">
    <property type="component" value="Unassembled WGS sequence"/>
</dbReference>
<dbReference type="InterPro" id="IPR018960">
    <property type="entry name" value="DUF1990"/>
</dbReference>